<feature type="region of interest" description="Disordered" evidence="3">
    <location>
        <begin position="1"/>
        <end position="89"/>
    </location>
</feature>
<keyword evidence="4" id="KW-1185">Reference proteome</keyword>
<feature type="compositionally biased region" description="Polar residues" evidence="3">
    <location>
        <begin position="445"/>
        <end position="457"/>
    </location>
</feature>
<evidence type="ECO:0000256" key="2">
    <source>
        <dbReference type="SAM" id="Coils"/>
    </source>
</evidence>
<sequence>MTSAEIVPSVEGAEEGNLSKPADAAAKMVIEDEKCVPQDPASSSVSQKDCKDAQASSKCKSHRPVLAKQGSGDSSPGSSVEADDSPTFGGRTAVEEKLLMRGFATAAELKKSLSQYNTADAKVDALVASQTLLLEEKRLMQKTLKDQQKMFNAMTKKLERKEQDHQKTLLAKTKLETLCRELQKFNREIKEENLERLKKHEASRQEMVEQFRRSLGEIQQSMDSGKDRSERLAEDNQELSTKLKGLAEQYENREDHAKQLVAAKDIEVKLYDAKMQSAQLQLQKVTEEKLRAEHALLVKLQERDVQVKEALASEMAMRDQITKYSAKYDELHKSLASSNETFDRFKREIEKMNANMIKVERESRKWRSKFDEANKMLAGLVSEKKNMDELLAQKDRQLENLQKLCRTLQEQRVSLLQQLKQSAPEGDKSLESSAQSLESSPKSLETNANNTAEDLVH</sequence>
<protein>
    <submittedName>
        <fullName evidence="5">Alpha-taxilin</fullName>
    </submittedName>
</protein>
<feature type="region of interest" description="Disordered" evidence="3">
    <location>
        <begin position="217"/>
        <end position="236"/>
    </location>
</feature>
<feature type="coiled-coil region" evidence="2">
    <location>
        <begin position="335"/>
        <end position="418"/>
    </location>
</feature>
<accession>A0A914VJW2</accession>
<dbReference type="WBParaSite" id="PSAMB.scaffold2001size26125.g15969.t1">
    <property type="protein sequence ID" value="PSAMB.scaffold2001size26125.g15969.t1"/>
    <property type="gene ID" value="PSAMB.scaffold2001size26125.g15969"/>
</dbReference>
<comment type="similarity">
    <text evidence="1">Belongs to the taxilin family.</text>
</comment>
<evidence type="ECO:0000313" key="5">
    <source>
        <dbReference type="WBParaSite" id="PSAMB.scaffold2001size26125.g15969.t1"/>
    </source>
</evidence>
<dbReference type="Pfam" id="PF09728">
    <property type="entry name" value="Taxilin"/>
    <property type="match status" value="1"/>
</dbReference>
<proteinExistence type="inferred from homology"/>
<keyword evidence="2" id="KW-0175">Coiled coil</keyword>
<dbReference type="PANTHER" id="PTHR16127">
    <property type="entry name" value="TAXILIN"/>
    <property type="match status" value="1"/>
</dbReference>
<evidence type="ECO:0000256" key="3">
    <source>
        <dbReference type="SAM" id="MobiDB-lite"/>
    </source>
</evidence>
<evidence type="ECO:0000313" key="4">
    <source>
        <dbReference type="Proteomes" id="UP000887566"/>
    </source>
</evidence>
<dbReference type="Proteomes" id="UP000887566">
    <property type="component" value="Unplaced"/>
</dbReference>
<feature type="compositionally biased region" description="Low complexity" evidence="3">
    <location>
        <begin position="431"/>
        <end position="444"/>
    </location>
</feature>
<dbReference type="PANTHER" id="PTHR16127:SF13">
    <property type="entry name" value="GH01188P"/>
    <property type="match status" value="1"/>
</dbReference>
<feature type="compositionally biased region" description="Basic and acidic residues" evidence="3">
    <location>
        <begin position="224"/>
        <end position="234"/>
    </location>
</feature>
<dbReference type="GO" id="GO:0019905">
    <property type="term" value="F:syntaxin binding"/>
    <property type="evidence" value="ECO:0007669"/>
    <property type="project" value="InterPro"/>
</dbReference>
<feature type="region of interest" description="Disordered" evidence="3">
    <location>
        <begin position="419"/>
        <end position="457"/>
    </location>
</feature>
<organism evidence="4 5">
    <name type="scientific">Plectus sambesii</name>
    <dbReference type="NCBI Taxonomy" id="2011161"/>
    <lineage>
        <taxon>Eukaryota</taxon>
        <taxon>Metazoa</taxon>
        <taxon>Ecdysozoa</taxon>
        <taxon>Nematoda</taxon>
        <taxon>Chromadorea</taxon>
        <taxon>Plectida</taxon>
        <taxon>Plectina</taxon>
        <taxon>Plectoidea</taxon>
        <taxon>Plectidae</taxon>
        <taxon>Plectus</taxon>
    </lineage>
</organism>
<evidence type="ECO:0000256" key="1">
    <source>
        <dbReference type="ARBA" id="ARBA00009550"/>
    </source>
</evidence>
<reference evidence="5" key="1">
    <citation type="submission" date="2022-11" db="UniProtKB">
        <authorList>
            <consortium name="WormBaseParasite"/>
        </authorList>
    </citation>
    <scope>IDENTIFICATION</scope>
</reference>
<dbReference type="InterPro" id="IPR026183">
    <property type="entry name" value="Taxilin_fam"/>
</dbReference>
<name>A0A914VJW2_9BILA</name>
<dbReference type="AlphaFoldDB" id="A0A914VJW2"/>